<reference evidence="2" key="2">
    <citation type="submission" date="2025-08" db="UniProtKB">
        <authorList>
            <consortium name="RefSeq"/>
        </authorList>
    </citation>
    <scope>IDENTIFICATION</scope>
    <source>
        <tissue evidence="2">Leaf</tissue>
    </source>
</reference>
<gene>
    <name evidence="2" type="primary">LOC142179936</name>
</gene>
<evidence type="ECO:0000313" key="1">
    <source>
        <dbReference type="Proteomes" id="UP000790787"/>
    </source>
</evidence>
<organism evidence="1 2">
    <name type="scientific">Nicotiana tabacum</name>
    <name type="common">Common tobacco</name>
    <dbReference type="NCBI Taxonomy" id="4097"/>
    <lineage>
        <taxon>Eukaryota</taxon>
        <taxon>Viridiplantae</taxon>
        <taxon>Streptophyta</taxon>
        <taxon>Embryophyta</taxon>
        <taxon>Tracheophyta</taxon>
        <taxon>Spermatophyta</taxon>
        <taxon>Magnoliopsida</taxon>
        <taxon>eudicotyledons</taxon>
        <taxon>Gunneridae</taxon>
        <taxon>Pentapetalae</taxon>
        <taxon>asterids</taxon>
        <taxon>lamiids</taxon>
        <taxon>Solanales</taxon>
        <taxon>Solanaceae</taxon>
        <taxon>Nicotianoideae</taxon>
        <taxon>Nicotianeae</taxon>
        <taxon>Nicotiana</taxon>
    </lineage>
</organism>
<protein>
    <submittedName>
        <fullName evidence="2">Uncharacterized protein LOC142179936</fullName>
    </submittedName>
</protein>
<proteinExistence type="predicted"/>
<accession>A0AC58UBR5</accession>
<evidence type="ECO:0000313" key="2">
    <source>
        <dbReference type="RefSeq" id="XP_075106937.1"/>
    </source>
</evidence>
<sequence>MVDGTYKKENFSDTMRNHWERVNAIVLSWIMNSVVKGLLGGIMYASSAQAVCEDLSERFNKVDGPRTFNLHTEIATLTQGTASVSVYYSRLKDLWEEFEALVPAPGCDCEKSRDFVIYLQKLKLYQFLMGLNDSYSQARSQILMRSSLPTINQAYAMIVSDESQKFMPAASGLLGTNPTTVTGNYDLAMYSKNYNNQPRRFNKNYNIQCEFYSLKGHIKENCYKIVEYPAYFKFKKKGTGGHHPNYRANVVNILTETTSGSQNFQNESVTNQLGNYTFTKDQYDQIVQMLNKVSIPASANSAANIAVETEKPKKVFLPNGDITQVTHIDLFTGKVREIGKEEDGIYILLSQIIEKNKRIDLAASEAGSNLDKQLDVDLWHKRLVHMSIIVLQKKMVRSRGHGDTSKGRGQPSRGQGRGTLPLSMQRMLSKKATAGLGRAAEPSKSSLYVPSREASKGDSVQR</sequence>
<keyword evidence="1" id="KW-1185">Reference proteome</keyword>
<reference evidence="1" key="1">
    <citation type="journal article" date="2014" name="Nat. Commun.">
        <title>The tobacco genome sequence and its comparison with those of tomato and potato.</title>
        <authorList>
            <person name="Sierro N."/>
            <person name="Battey J.N."/>
            <person name="Ouadi S."/>
            <person name="Bakaher N."/>
            <person name="Bovet L."/>
            <person name="Willig A."/>
            <person name="Goepfert S."/>
            <person name="Peitsch M.C."/>
            <person name="Ivanov N.V."/>
        </authorList>
    </citation>
    <scope>NUCLEOTIDE SEQUENCE [LARGE SCALE GENOMIC DNA]</scope>
</reference>
<dbReference type="Proteomes" id="UP000790787">
    <property type="component" value="Chromosome 4"/>
</dbReference>
<dbReference type="RefSeq" id="XP_075106937.1">
    <property type="nucleotide sequence ID" value="XM_075250836.1"/>
</dbReference>
<name>A0AC58UBR5_TOBAC</name>